<reference evidence="1 2" key="1">
    <citation type="submission" date="2018-10" db="EMBL/GenBank/DDBJ databases">
        <title>Draft genome sequence for the type isolate of Erwinia psidii, agent causal of bacterial blight in guava (Psidium guajava) and wilt and die-back of Eucalyptus spp.</title>
        <authorList>
            <person name="Hermenegildo P.S."/>
            <person name="Santos S.A."/>
            <person name="Guimaraes L.M.S."/>
            <person name="Vidigal P.M.P."/>
            <person name="Pereira I.C."/>
            <person name="Badel J.L."/>
            <person name="Alfenas-Zerbini P."/>
            <person name="Ferreira M.A.S.V."/>
            <person name="Alfenas A.C."/>
        </authorList>
    </citation>
    <scope>NUCLEOTIDE SEQUENCE [LARGE SCALE GENOMIC DNA]</scope>
    <source>
        <strain evidence="1 2">IBSBF 435</strain>
    </source>
</reference>
<name>A0A3N6V4K0_9GAMM</name>
<sequence length="61" mass="6738">MAAVFFQPEASRQSAAELLMSPLLMDVPDAFRKGNDIIRLSLLLMPAARHVGHIKKHLKVG</sequence>
<proteinExistence type="predicted"/>
<dbReference type="EMBL" id="RHHM01000001">
    <property type="protein sequence ID" value="RQM40055.1"/>
    <property type="molecule type" value="Genomic_DNA"/>
</dbReference>
<gene>
    <name evidence="1" type="ORF">EB241_01800</name>
</gene>
<dbReference type="Proteomes" id="UP000279457">
    <property type="component" value="Unassembled WGS sequence"/>
</dbReference>
<keyword evidence="2" id="KW-1185">Reference proteome</keyword>
<evidence type="ECO:0000313" key="2">
    <source>
        <dbReference type="Proteomes" id="UP000279457"/>
    </source>
</evidence>
<accession>A0A3N6V4K0</accession>
<comment type="caution">
    <text evidence="1">The sequence shown here is derived from an EMBL/GenBank/DDBJ whole genome shotgun (WGS) entry which is preliminary data.</text>
</comment>
<evidence type="ECO:0000313" key="1">
    <source>
        <dbReference type="EMBL" id="RQM40055.1"/>
    </source>
</evidence>
<organism evidence="1 2">
    <name type="scientific">Erwinia psidii</name>
    <dbReference type="NCBI Taxonomy" id="69224"/>
    <lineage>
        <taxon>Bacteria</taxon>
        <taxon>Pseudomonadati</taxon>
        <taxon>Pseudomonadota</taxon>
        <taxon>Gammaproteobacteria</taxon>
        <taxon>Enterobacterales</taxon>
        <taxon>Erwiniaceae</taxon>
        <taxon>Erwinia</taxon>
    </lineage>
</organism>
<protein>
    <submittedName>
        <fullName evidence="1">Uncharacterized protein</fullName>
    </submittedName>
</protein>
<dbReference type="AlphaFoldDB" id="A0A3N6V4K0"/>